<dbReference type="Pfam" id="PF11707">
    <property type="entry name" value="Npa1"/>
    <property type="match status" value="1"/>
</dbReference>
<dbReference type="PANTHER" id="PTHR13500">
    <property type="entry name" value="NUCLEOLAR PRERIBOSOMAL-ASSOCIATED PROTEIN 1"/>
    <property type="match status" value="1"/>
</dbReference>
<name>A0ABM1Y2T2_AEDAL</name>
<evidence type="ECO:0008006" key="6">
    <source>
        <dbReference type="Google" id="ProtNLM"/>
    </source>
</evidence>
<dbReference type="Pfam" id="PF16201">
    <property type="entry name" value="NopRA1"/>
    <property type="match status" value="1"/>
</dbReference>
<dbReference type="InterPro" id="IPR016024">
    <property type="entry name" value="ARM-type_fold"/>
</dbReference>
<dbReference type="InterPro" id="IPR039844">
    <property type="entry name" value="URB1"/>
</dbReference>
<evidence type="ECO:0000313" key="4">
    <source>
        <dbReference type="EnsemblMetazoa" id="AALFPA23_005135.P6491"/>
    </source>
</evidence>
<dbReference type="InterPro" id="IPR021714">
    <property type="entry name" value="URB1_N"/>
</dbReference>
<sequence length="1988" mass="226918">MTTTAMKRKSMSGGECPFGAKKVKTESAQNGVAAEHHHDGEKKPKKPMVKKTLPKQNGKDEKQKVGGGKKAIDKKRDVTKEADDGPAVNHFGGVPAKAAENFRQQLTKGSVAVDAIRHFTHAIQENPSLAVDFIRAGGTFKPLLKILDSMDKDKLADIGKLLELIHYILLESVNYDEVHADYASKCARKVFTDYKPVVMSLLKGQQDEQLIMAGLRILKAILLVDPSHGKDILQLLDVCLPEMEVAKYRETSPSSDSRESLRGVFVDFSLAFLIDTSTELVRMWLSRYQLLNPLVINLVYDRAENVVLVMKTFEQYILNSREIDKYIYRTTFSTDILKALVNVYEWVGPTKQEVDVQMKNTVLNAAEKVILPLLTSKKYHLVPKMVDLGRANSRHKHILLALKNSQLHKHQQKLVLKMFEACPEVLPAVVENFGSLLKSKRPEFREFLLEILRQLDPQEITKHFTSANAKQVSNFVTKSTLPRTVLEFVATSINKKFYTGFCLEFLSVMLSQCEKYLQEIPKLKNLDQFDLKKVKFDVINQILALFPTIDAIMAAMMHHRLDKSVPKPYIAMEYAMDILLACIRTFPSYIESSSFITTYRNILDPVYRHRGIEHEYLSYEFKAIQVIIALEPQSIAFNSELFPSVLKLLTKVYLNGSPEMQRQATTQLLALFRNTTLFGNNPTEIEIWFQSLLYVDPGLVPELVSFLAFSCRQAAERQSRPTEKNHSLIDEAFEKVRQSDLQDIFARVEVEASAGQLAQEETVELPVADNLLIYMFHPGAKKPPPPQFHPYLQAVALRYFHFLPHPEIVENCAKAVDGQLKKYFRKWIVEGKLKSLDTFGETSALGRLSHLLLLKKKNLEEVLPEGPRHRCELVYLIHETVFYATRLIELGQFDSSYATACAFYLNGFLDQLLTAEADLAPVDQKLGGVLENIFCHRPVLFQHFTIAAKRSDTTTVVTNFIYDLMKRLHQAPNFSHYTALYSNKVVNEIILSSTPKVTFDLDAGLVERLLEIFELNEKHCVTLLKHYSQLSHRKFINDKNEKTYHFRLLTVGLDKLAGNQEYFLDQQTMSGISKIYVDFIRENGNELNLETLEAALQHYLETFGHSVGHLEEDLFRCFFESKRIGKPMVRLAAFLLGRDTRLRLIFPELVPGNVSKKELMYPLTNVAFAKGVFGGNLGEEGKKVLNMIYNEFKSGLSKTIEKPGKAAVIYKENSVANQQLIRTCMPSNECVDFAKKKLKIDSLELYQLRLMMEIYRKAFEATKEDAGQVKIVHVNVFNVLLQFYNILLKVEDLLKEVDKLNGLVLETFSWIQLSKSCTHLNDLEYGEITATSNWTNFCKFALKVGIDIQKSPDQPNRLDERLHVLLKITALLVDLFYKDNSKPADVVTFYELALSHSRFLEVLLTPFQFKIKTFLVHLLLVLAKKNPSVMDKKHIPLLLGSYGATLTEGNRYLLALIQWYERSGVHMHEYRPYLWGEAAIKHFSIGQDATDQPTLFRINNFEAFRLFNKEKLYNTLNSFPVWRKVDAVAQLPETNFDDLTRPNGGSKTVGQYQPTNEIERFVEGRRKASPAVLHHCAGKREVLAAIYDPAFLLPMLGYLFAPESTDLLDVAGKNGALALPFACLASEDEGMRLAAASVILRIKGHLELSRKFIDSKFWLHLFNATQNGLATLNSRKPTNAANKSPSTASKALSRPAFLPALFIGKTINILPDALNELHATLTQYFLLKDTFDFKAVPHFLVMFHSSDVKHNDHRIFILETIYNGLKTHDDFMVLRLSPVIRAIMDFYDSSLSNRELNILILNTLNSIAKIPKSCEAMVNSLGFLTWLSEQIEAIESFHFDTIEAFLGILCNLWYSAKIQQKNYNMKQLNRSVLIMVLKFLPLLSTRSSSKTLTRFLNLLEKTTTLKENEQNLELVSDEVLEFMLAYFEKLFEQHFWHVRYVRMNGTVNDEDSESLAEKLLVQGVDQSTIYIVLTLRRFVIRKQRVIRK</sequence>
<feature type="compositionally biased region" description="Basic and acidic residues" evidence="1">
    <location>
        <begin position="57"/>
        <end position="83"/>
    </location>
</feature>
<reference evidence="4" key="2">
    <citation type="submission" date="2025-05" db="UniProtKB">
        <authorList>
            <consortium name="EnsemblMetazoa"/>
        </authorList>
    </citation>
    <scope>IDENTIFICATION</scope>
    <source>
        <strain evidence="4">Foshan</strain>
    </source>
</reference>
<proteinExistence type="predicted"/>
<feature type="domain" description="URB1 C-terminal" evidence="3">
    <location>
        <begin position="1617"/>
        <end position="1826"/>
    </location>
</feature>
<dbReference type="EnsemblMetazoa" id="AALFPA23_005135.R6491">
    <property type="protein sequence ID" value="AALFPA23_005135.P6491"/>
    <property type="gene ID" value="AALFPA23_005135"/>
</dbReference>
<feature type="compositionally biased region" description="Basic residues" evidence="1">
    <location>
        <begin position="43"/>
        <end position="53"/>
    </location>
</feature>
<organism evidence="4 5">
    <name type="scientific">Aedes albopictus</name>
    <name type="common">Asian tiger mosquito</name>
    <name type="synonym">Stegomyia albopicta</name>
    <dbReference type="NCBI Taxonomy" id="7160"/>
    <lineage>
        <taxon>Eukaryota</taxon>
        <taxon>Metazoa</taxon>
        <taxon>Ecdysozoa</taxon>
        <taxon>Arthropoda</taxon>
        <taxon>Hexapoda</taxon>
        <taxon>Insecta</taxon>
        <taxon>Pterygota</taxon>
        <taxon>Neoptera</taxon>
        <taxon>Endopterygota</taxon>
        <taxon>Diptera</taxon>
        <taxon>Nematocera</taxon>
        <taxon>Culicoidea</taxon>
        <taxon>Culicidae</taxon>
        <taxon>Culicinae</taxon>
        <taxon>Aedini</taxon>
        <taxon>Aedes</taxon>
        <taxon>Stegomyia</taxon>
    </lineage>
</organism>
<evidence type="ECO:0000259" key="3">
    <source>
        <dbReference type="Pfam" id="PF16201"/>
    </source>
</evidence>
<dbReference type="PANTHER" id="PTHR13500:SF0">
    <property type="entry name" value="NUCLEOLAR PRE-RIBOSOMAL-ASSOCIATED PROTEIN 1"/>
    <property type="match status" value="1"/>
</dbReference>
<dbReference type="Proteomes" id="UP000069940">
    <property type="component" value="Unassembled WGS sequence"/>
</dbReference>
<keyword evidence="5" id="KW-1185">Reference proteome</keyword>
<evidence type="ECO:0000256" key="1">
    <source>
        <dbReference type="SAM" id="MobiDB-lite"/>
    </source>
</evidence>
<protein>
    <recommendedName>
        <fullName evidence="6">Nucleolar pre-ribosomal-associated protein 1</fullName>
    </recommendedName>
</protein>
<dbReference type="InterPro" id="IPR032436">
    <property type="entry name" value="URB1_C"/>
</dbReference>
<reference evidence="5" key="1">
    <citation type="journal article" date="2015" name="Proc. Natl. Acad. Sci. U.S.A.">
        <title>Genome sequence of the Asian Tiger mosquito, Aedes albopictus, reveals insights into its biology, genetics, and evolution.</title>
        <authorList>
            <person name="Chen X.G."/>
            <person name="Jiang X."/>
            <person name="Gu J."/>
            <person name="Xu M."/>
            <person name="Wu Y."/>
            <person name="Deng Y."/>
            <person name="Zhang C."/>
            <person name="Bonizzoni M."/>
            <person name="Dermauw W."/>
            <person name="Vontas J."/>
            <person name="Armbruster P."/>
            <person name="Huang X."/>
            <person name="Yang Y."/>
            <person name="Zhang H."/>
            <person name="He W."/>
            <person name="Peng H."/>
            <person name="Liu Y."/>
            <person name="Wu K."/>
            <person name="Chen J."/>
            <person name="Lirakis M."/>
            <person name="Topalis P."/>
            <person name="Van Leeuwen T."/>
            <person name="Hall A.B."/>
            <person name="Jiang X."/>
            <person name="Thorpe C."/>
            <person name="Mueller R.L."/>
            <person name="Sun C."/>
            <person name="Waterhouse R.M."/>
            <person name="Yan G."/>
            <person name="Tu Z.J."/>
            <person name="Fang X."/>
            <person name="James A.A."/>
        </authorList>
    </citation>
    <scope>NUCLEOTIDE SEQUENCE [LARGE SCALE GENOMIC DNA]</scope>
    <source>
        <strain evidence="5">Foshan</strain>
    </source>
</reference>
<feature type="region of interest" description="Disordered" evidence="1">
    <location>
        <begin position="1"/>
        <end position="91"/>
    </location>
</feature>
<feature type="compositionally biased region" description="Basic residues" evidence="1">
    <location>
        <begin position="1"/>
        <end position="10"/>
    </location>
</feature>
<evidence type="ECO:0000313" key="5">
    <source>
        <dbReference type="Proteomes" id="UP000069940"/>
    </source>
</evidence>
<accession>A0ABM1Y2T2</accession>
<feature type="domain" description="URB1 N-terminal" evidence="2">
    <location>
        <begin position="164"/>
        <end position="433"/>
    </location>
</feature>
<dbReference type="SUPFAM" id="SSF48371">
    <property type="entry name" value="ARM repeat"/>
    <property type="match status" value="1"/>
</dbReference>
<dbReference type="RefSeq" id="XP_029716858.2">
    <property type="nucleotide sequence ID" value="XM_029860998.2"/>
</dbReference>
<dbReference type="GeneID" id="109422362"/>
<evidence type="ECO:0000259" key="2">
    <source>
        <dbReference type="Pfam" id="PF11707"/>
    </source>
</evidence>